<feature type="transmembrane region" description="Helical" evidence="1">
    <location>
        <begin position="33"/>
        <end position="52"/>
    </location>
</feature>
<feature type="transmembrane region" description="Helical" evidence="1">
    <location>
        <begin position="89"/>
        <end position="109"/>
    </location>
</feature>
<protein>
    <submittedName>
        <fullName evidence="2">ATP synthase protein I</fullName>
    </submittedName>
</protein>
<gene>
    <name evidence="2" type="ORF">JOE69_000659</name>
</gene>
<keyword evidence="1" id="KW-0812">Transmembrane</keyword>
<organism evidence="2 3">
    <name type="scientific">Arthrobacter russicus</name>
    <dbReference type="NCBI Taxonomy" id="172040"/>
    <lineage>
        <taxon>Bacteria</taxon>
        <taxon>Bacillati</taxon>
        <taxon>Actinomycetota</taxon>
        <taxon>Actinomycetes</taxon>
        <taxon>Micrococcales</taxon>
        <taxon>Micrococcaceae</taxon>
        <taxon>Arthrobacter</taxon>
    </lineage>
</organism>
<comment type="caution">
    <text evidence="2">The sequence shown here is derived from an EMBL/GenBank/DDBJ whole genome shotgun (WGS) entry which is preliminary data.</text>
</comment>
<keyword evidence="3" id="KW-1185">Reference proteome</keyword>
<proteinExistence type="predicted"/>
<evidence type="ECO:0000256" key="1">
    <source>
        <dbReference type="SAM" id="Phobius"/>
    </source>
</evidence>
<dbReference type="EMBL" id="JAVDQF010000001">
    <property type="protein sequence ID" value="MDR6268421.1"/>
    <property type="molecule type" value="Genomic_DNA"/>
</dbReference>
<accession>A0ABU1J7L3</accession>
<reference evidence="2 3" key="1">
    <citation type="submission" date="2023-07" db="EMBL/GenBank/DDBJ databases">
        <title>Sequencing the genomes of 1000 actinobacteria strains.</title>
        <authorList>
            <person name="Klenk H.-P."/>
        </authorList>
    </citation>
    <scope>NUCLEOTIDE SEQUENCE [LARGE SCALE GENOMIC DNA]</scope>
    <source>
        <strain evidence="2 3">DSM 14555</strain>
    </source>
</reference>
<sequence length="160" mass="16809">MTDSQNSNGSAVPAPLAVSGPTESPWLGILQRCLLFAAPAIVLIVVAAWIFAGGFAALSALFSGGLVLVFFGISLLIGHRMGSKGASAMFGAFAVGYVVKFVGFAGVLIVLGSPDWLDRTWFFISALAAVLIWLTVEMVTFSRLRLQIFNDPAPDGDSRG</sequence>
<keyword evidence="1" id="KW-1133">Transmembrane helix</keyword>
<evidence type="ECO:0000313" key="2">
    <source>
        <dbReference type="EMBL" id="MDR6268421.1"/>
    </source>
</evidence>
<dbReference type="RefSeq" id="WP_309796067.1">
    <property type="nucleotide sequence ID" value="NZ_BAAAHY010000006.1"/>
</dbReference>
<keyword evidence="1" id="KW-0472">Membrane</keyword>
<feature type="transmembrane region" description="Helical" evidence="1">
    <location>
        <begin position="58"/>
        <end position="77"/>
    </location>
</feature>
<feature type="transmembrane region" description="Helical" evidence="1">
    <location>
        <begin position="121"/>
        <end position="141"/>
    </location>
</feature>
<dbReference type="Proteomes" id="UP001185069">
    <property type="component" value="Unassembled WGS sequence"/>
</dbReference>
<name>A0ABU1J7L3_9MICC</name>
<evidence type="ECO:0000313" key="3">
    <source>
        <dbReference type="Proteomes" id="UP001185069"/>
    </source>
</evidence>